<feature type="non-terminal residue" evidence="3">
    <location>
        <position position="92"/>
    </location>
</feature>
<dbReference type="EMBL" id="JACGCI010000006">
    <property type="protein sequence ID" value="KAF6763388.1"/>
    <property type="molecule type" value="Genomic_DNA"/>
</dbReference>
<keyword evidence="4" id="KW-1185">Reference proteome</keyword>
<keyword evidence="1" id="KW-0472">Membrane</keyword>
<name>A0A8H6IFI8_9AGAR</name>
<proteinExistence type="predicted"/>
<keyword evidence="1" id="KW-1133">Transmembrane helix</keyword>
<evidence type="ECO:0008006" key="5">
    <source>
        <dbReference type="Google" id="ProtNLM"/>
    </source>
</evidence>
<keyword evidence="1" id="KW-0812">Transmembrane</keyword>
<protein>
    <recommendedName>
        <fullName evidence="5">Secreted peptide</fullName>
    </recommendedName>
</protein>
<keyword evidence="2" id="KW-0732">Signal</keyword>
<dbReference type="AlphaFoldDB" id="A0A8H6IFI8"/>
<reference evidence="3 4" key="1">
    <citation type="submission" date="2020-07" db="EMBL/GenBank/DDBJ databases">
        <title>Comparative genomics of pyrophilous fungi reveals a link between fire events and developmental genes.</title>
        <authorList>
            <consortium name="DOE Joint Genome Institute"/>
            <person name="Steindorff A.S."/>
            <person name="Carver A."/>
            <person name="Calhoun S."/>
            <person name="Stillman K."/>
            <person name="Liu H."/>
            <person name="Lipzen A."/>
            <person name="Pangilinan J."/>
            <person name="Labutti K."/>
            <person name="Bruns T.D."/>
            <person name="Grigoriev I.V."/>
        </authorList>
    </citation>
    <scope>NUCLEOTIDE SEQUENCE [LARGE SCALE GENOMIC DNA]</scope>
    <source>
        <strain evidence="3 4">CBS 144469</strain>
    </source>
</reference>
<gene>
    <name evidence="3" type="ORF">DFP72DRAFT_875451</name>
</gene>
<feature type="chain" id="PRO_5034661269" description="Secreted peptide" evidence="2">
    <location>
        <begin position="23"/>
        <end position="92"/>
    </location>
</feature>
<evidence type="ECO:0000313" key="4">
    <source>
        <dbReference type="Proteomes" id="UP000521943"/>
    </source>
</evidence>
<feature type="signal peptide" evidence="2">
    <location>
        <begin position="1"/>
        <end position="22"/>
    </location>
</feature>
<organism evidence="3 4">
    <name type="scientific">Ephemerocybe angulata</name>
    <dbReference type="NCBI Taxonomy" id="980116"/>
    <lineage>
        <taxon>Eukaryota</taxon>
        <taxon>Fungi</taxon>
        <taxon>Dikarya</taxon>
        <taxon>Basidiomycota</taxon>
        <taxon>Agaricomycotina</taxon>
        <taxon>Agaricomycetes</taxon>
        <taxon>Agaricomycetidae</taxon>
        <taxon>Agaricales</taxon>
        <taxon>Agaricineae</taxon>
        <taxon>Psathyrellaceae</taxon>
        <taxon>Ephemerocybe</taxon>
    </lineage>
</organism>
<evidence type="ECO:0000313" key="3">
    <source>
        <dbReference type="EMBL" id="KAF6763388.1"/>
    </source>
</evidence>
<feature type="transmembrane region" description="Helical" evidence="1">
    <location>
        <begin position="32"/>
        <end position="52"/>
    </location>
</feature>
<dbReference type="Proteomes" id="UP000521943">
    <property type="component" value="Unassembled WGS sequence"/>
</dbReference>
<comment type="caution">
    <text evidence="3">The sequence shown here is derived from an EMBL/GenBank/DDBJ whole genome shotgun (WGS) entry which is preliminary data.</text>
</comment>
<sequence length="92" mass="10391">MMCVVSWIMFSFVLCLFIQVRSRCSRCFLALAFVFFCLSFCSCCFCYLRTLLSRFALISSDIGTFAHGSSDSGSVIFIECEVVCVVTCLWLV</sequence>
<accession>A0A8H6IFI8</accession>
<evidence type="ECO:0000256" key="1">
    <source>
        <dbReference type="SAM" id="Phobius"/>
    </source>
</evidence>
<evidence type="ECO:0000256" key="2">
    <source>
        <dbReference type="SAM" id="SignalP"/>
    </source>
</evidence>